<evidence type="ECO:0000313" key="2">
    <source>
        <dbReference type="EMBL" id="ROT47634.1"/>
    </source>
</evidence>
<sequence>MDTTESGSSQNLKQISESEKAAELLKNISQNKSNEYVSVYIQKWIELFNAFVEQAIPDQREYKKNMEPKLIAYVAFYYELLSNCTDANANGYRKQFQKSINELFYKLDSRGFLKTDEALSSTTKRICPLPDLTTFAQQCYYGYIDNKEAMLAFDYILSNCCPEISSELMRHIRTPFCELQIKENIDFQRAGCTPSDITRSIYSYAKEMQKYFSRYSLLWKKEKENYFVVPIRKDQEDIGVKYALWSPVDQTAVSFRYEKNKILKAPGILLGLDIDVDNNMAKVELGFAITDIRGYGYVYESVSDETEGLAFEIKKAFFNGTLPNKEKARIFIPIPEEEKIENILEWKDKDPLVRLNTLLSLLGLKVDEQGKVIREETVEENNIEYKYKAPQLSGKLNKQLDKEYDPDNAQNKRKRQLEELQSFLESEQNTNTYKNFRKFINIGRNLLGEQKITFTAHGSHSNMHTSKGNITVVKPHGKKKRKNAKISKKQFQSCANTLGVNIENKKS</sequence>
<gene>
    <name evidence="2" type="ORF">EDM02_01145</name>
</gene>
<comment type="caution">
    <text evidence="2">The sequence shown here is derived from an EMBL/GenBank/DDBJ whole genome shotgun (WGS) entry which is preliminary data.</text>
</comment>
<dbReference type="EMBL" id="RARA01000018">
    <property type="protein sequence ID" value="ROT47634.1"/>
    <property type="molecule type" value="Genomic_DNA"/>
</dbReference>
<dbReference type="Proteomes" id="UP000270927">
    <property type="component" value="Unassembled WGS sequence"/>
</dbReference>
<dbReference type="AlphaFoldDB" id="A0A3N2QCV1"/>
<protein>
    <submittedName>
        <fullName evidence="2">Uncharacterized protein</fullName>
    </submittedName>
</protein>
<proteinExistence type="predicted"/>
<evidence type="ECO:0000256" key="1">
    <source>
        <dbReference type="SAM" id="MobiDB-lite"/>
    </source>
</evidence>
<keyword evidence="3" id="KW-1185">Reference proteome</keyword>
<reference evidence="2 3" key="1">
    <citation type="submission" date="2018-09" db="EMBL/GenBank/DDBJ databases">
        <title>Comparative Genomics of Wolbachia-Cardinium Dual Endosymbiosis in a Plant-Parasitic Nematode.</title>
        <authorList>
            <person name="Brown A.M.V."/>
            <person name="Wasala S.K."/>
            <person name="Howe D.K."/>
            <person name="Peetz A.B."/>
            <person name="Zasada I.A."/>
            <person name="Denver D.R."/>
        </authorList>
    </citation>
    <scope>NUCLEOTIDE SEQUENCE [LARGE SCALE GENOMIC DNA]</scope>
    <source>
        <strain evidence="2 3">Pp_1</strain>
    </source>
</reference>
<name>A0A3N2QCV1_9BACT</name>
<evidence type="ECO:0000313" key="3">
    <source>
        <dbReference type="Proteomes" id="UP000270927"/>
    </source>
</evidence>
<feature type="compositionally biased region" description="Basic residues" evidence="1">
    <location>
        <begin position="475"/>
        <end position="488"/>
    </location>
</feature>
<feature type="compositionally biased region" description="Polar residues" evidence="1">
    <location>
        <begin position="458"/>
        <end position="469"/>
    </location>
</feature>
<feature type="region of interest" description="Disordered" evidence="1">
    <location>
        <begin position="458"/>
        <end position="488"/>
    </location>
</feature>
<accession>A0A3N2QCV1</accession>
<dbReference type="RefSeq" id="WP_148053547.1">
    <property type="nucleotide sequence ID" value="NZ_RARA01000018.1"/>
</dbReference>
<organism evidence="2 3">
    <name type="scientific">Candidatus Cardinium hertigii</name>
    <dbReference type="NCBI Taxonomy" id="247481"/>
    <lineage>
        <taxon>Bacteria</taxon>
        <taxon>Pseudomonadati</taxon>
        <taxon>Bacteroidota</taxon>
        <taxon>Cytophagia</taxon>
        <taxon>Cytophagales</taxon>
        <taxon>Amoebophilaceae</taxon>
        <taxon>Candidatus Cardinium</taxon>
    </lineage>
</organism>